<feature type="transmembrane region" description="Helical" evidence="1">
    <location>
        <begin position="164"/>
        <end position="183"/>
    </location>
</feature>
<feature type="transmembrane region" description="Helical" evidence="1">
    <location>
        <begin position="189"/>
        <end position="213"/>
    </location>
</feature>
<reference evidence="2" key="1">
    <citation type="submission" date="2021-02" db="EMBL/GenBank/DDBJ databases">
        <authorList>
            <person name="Nowell W R."/>
        </authorList>
    </citation>
    <scope>NUCLEOTIDE SEQUENCE</scope>
    <source>
        <strain evidence="2">Ploen Becks lab</strain>
    </source>
</reference>
<proteinExistence type="predicted"/>
<keyword evidence="1" id="KW-0472">Membrane</keyword>
<dbReference type="Proteomes" id="UP000663879">
    <property type="component" value="Unassembled WGS sequence"/>
</dbReference>
<accession>A0A813ZL53</accession>
<keyword evidence="1" id="KW-0812">Transmembrane</keyword>
<keyword evidence="1" id="KW-1133">Transmembrane helix</keyword>
<evidence type="ECO:0000313" key="2">
    <source>
        <dbReference type="EMBL" id="CAF0901095.1"/>
    </source>
</evidence>
<dbReference type="OrthoDB" id="10502875at2759"/>
<evidence type="ECO:0000256" key="1">
    <source>
        <dbReference type="SAM" id="Phobius"/>
    </source>
</evidence>
<gene>
    <name evidence="2" type="ORF">OXX778_LOCUS11403</name>
</gene>
<feature type="transmembrane region" description="Helical" evidence="1">
    <location>
        <begin position="266"/>
        <end position="284"/>
    </location>
</feature>
<dbReference type="EMBL" id="CAJNOC010001929">
    <property type="protein sequence ID" value="CAF0901095.1"/>
    <property type="molecule type" value="Genomic_DNA"/>
</dbReference>
<evidence type="ECO:0000313" key="3">
    <source>
        <dbReference type="Proteomes" id="UP000663879"/>
    </source>
</evidence>
<feature type="transmembrane region" description="Helical" evidence="1">
    <location>
        <begin position="105"/>
        <end position="127"/>
    </location>
</feature>
<name>A0A813ZL53_9BILA</name>
<comment type="caution">
    <text evidence="2">The sequence shown here is derived from an EMBL/GenBank/DDBJ whole genome shotgun (WGS) entry which is preliminary data.</text>
</comment>
<sequence>MSNKLQHPVFKNHKCKICKVISKSSKKSLIQLEELNNQIKNLNTNNNSNKCFNRNYNIDYVSLTSLNKIQSSKCKSQRNEMYSDSIDQENLTHFKRASNFYSLKIILIILLHYSALLFYVITILRHSDEYLFYKNLTDWQIYLSYIGFLVLILMFPSVRSLRPFNYLIFIFYTLIQATFYWYFSYKYRTVCVLFFLIIITLGQIALIAFCFQLKFTLCSRPVIPYLYIYFVLVSIILIFLVIYVYLKLFFMNVFESLSLETEIGLNEAFVSLVVAFIFLFYEIFDLQLILANKFSDQTTCEQSIFANAFDLLTVDLIKILLVFNNQLLKIAK</sequence>
<feature type="transmembrane region" description="Helical" evidence="1">
    <location>
        <begin position="225"/>
        <end position="246"/>
    </location>
</feature>
<protein>
    <submittedName>
        <fullName evidence="2">Uncharacterized protein</fullName>
    </submittedName>
</protein>
<feature type="transmembrane region" description="Helical" evidence="1">
    <location>
        <begin position="139"/>
        <end position="157"/>
    </location>
</feature>
<keyword evidence="3" id="KW-1185">Reference proteome</keyword>
<organism evidence="2 3">
    <name type="scientific">Brachionus calyciflorus</name>
    <dbReference type="NCBI Taxonomy" id="104777"/>
    <lineage>
        <taxon>Eukaryota</taxon>
        <taxon>Metazoa</taxon>
        <taxon>Spiralia</taxon>
        <taxon>Gnathifera</taxon>
        <taxon>Rotifera</taxon>
        <taxon>Eurotatoria</taxon>
        <taxon>Monogononta</taxon>
        <taxon>Pseudotrocha</taxon>
        <taxon>Ploima</taxon>
        <taxon>Brachionidae</taxon>
        <taxon>Brachionus</taxon>
    </lineage>
</organism>
<dbReference type="AlphaFoldDB" id="A0A813ZL53"/>